<dbReference type="InterPro" id="IPR044066">
    <property type="entry name" value="TRIAD_supradom"/>
</dbReference>
<keyword evidence="7" id="KW-0479">Metal-binding</keyword>
<evidence type="ECO:0000313" key="15">
    <source>
        <dbReference type="EMBL" id="KAK1379360.1"/>
    </source>
</evidence>
<dbReference type="EC" id="2.3.2.31" evidence="5"/>
<dbReference type="PANTHER" id="PTHR11685">
    <property type="entry name" value="RBR FAMILY RING FINGER AND IBR DOMAIN-CONTAINING"/>
    <property type="match status" value="1"/>
</dbReference>
<comment type="function">
    <text evidence="3">Might act as an E3 ubiquitin-protein ligase, or as part of E3 complex, which accepts ubiquitin from specific E2 ubiquitin-conjugating enzymes and then transfers it to substrates.</text>
</comment>
<accession>A0AAD8I8F8</accession>
<evidence type="ECO:0000256" key="2">
    <source>
        <dbReference type="ARBA" id="ARBA00001947"/>
    </source>
</evidence>
<dbReference type="PROSITE" id="PS51873">
    <property type="entry name" value="TRIAD"/>
    <property type="match status" value="1"/>
</dbReference>
<dbReference type="AlphaFoldDB" id="A0AAD8I8F8"/>
<evidence type="ECO:0000313" key="16">
    <source>
        <dbReference type="Proteomes" id="UP001237642"/>
    </source>
</evidence>
<dbReference type="GO" id="GO:0016567">
    <property type="term" value="P:protein ubiquitination"/>
    <property type="evidence" value="ECO:0007669"/>
    <property type="project" value="InterPro"/>
</dbReference>
<evidence type="ECO:0000256" key="10">
    <source>
        <dbReference type="ARBA" id="ARBA00022786"/>
    </source>
</evidence>
<keyword evidence="9 12" id="KW-0863">Zinc-finger</keyword>
<gene>
    <name evidence="15" type="ORF">POM88_026104</name>
</gene>
<feature type="domain" description="RING-type" evidence="14">
    <location>
        <begin position="62"/>
        <end position="276"/>
    </location>
</feature>
<dbReference type="SUPFAM" id="SSF57850">
    <property type="entry name" value="RING/U-box"/>
    <property type="match status" value="2"/>
</dbReference>
<evidence type="ECO:0000256" key="12">
    <source>
        <dbReference type="PROSITE-ProRule" id="PRU00175"/>
    </source>
</evidence>
<evidence type="ECO:0000259" key="14">
    <source>
        <dbReference type="PROSITE" id="PS51873"/>
    </source>
</evidence>
<dbReference type="GO" id="GO:0061630">
    <property type="term" value="F:ubiquitin protein ligase activity"/>
    <property type="evidence" value="ECO:0007669"/>
    <property type="project" value="UniProtKB-EC"/>
</dbReference>
<dbReference type="Pfam" id="PF00097">
    <property type="entry name" value="zf-C3HC4"/>
    <property type="match status" value="1"/>
</dbReference>
<organism evidence="15 16">
    <name type="scientific">Heracleum sosnowskyi</name>
    <dbReference type="NCBI Taxonomy" id="360622"/>
    <lineage>
        <taxon>Eukaryota</taxon>
        <taxon>Viridiplantae</taxon>
        <taxon>Streptophyta</taxon>
        <taxon>Embryophyta</taxon>
        <taxon>Tracheophyta</taxon>
        <taxon>Spermatophyta</taxon>
        <taxon>Magnoliopsida</taxon>
        <taxon>eudicotyledons</taxon>
        <taxon>Gunneridae</taxon>
        <taxon>Pentapetalae</taxon>
        <taxon>asterids</taxon>
        <taxon>campanulids</taxon>
        <taxon>Apiales</taxon>
        <taxon>Apiaceae</taxon>
        <taxon>Apioideae</taxon>
        <taxon>apioid superclade</taxon>
        <taxon>Tordylieae</taxon>
        <taxon>Tordyliinae</taxon>
        <taxon>Heracleum</taxon>
    </lineage>
</organism>
<evidence type="ECO:0000256" key="8">
    <source>
        <dbReference type="ARBA" id="ARBA00022737"/>
    </source>
</evidence>
<dbReference type="Proteomes" id="UP001237642">
    <property type="component" value="Unassembled WGS sequence"/>
</dbReference>
<dbReference type="InterPro" id="IPR013083">
    <property type="entry name" value="Znf_RING/FYVE/PHD"/>
</dbReference>
<dbReference type="PROSITE" id="PS50089">
    <property type="entry name" value="ZF_RING_2"/>
    <property type="match status" value="1"/>
</dbReference>
<comment type="similarity">
    <text evidence="4">Belongs to the RBR family. Ariadne subfamily.</text>
</comment>
<dbReference type="FunFam" id="3.30.40.10:FF:000230">
    <property type="entry name" value="RBR-type E3 ubiquitin transferase"/>
    <property type="match status" value="1"/>
</dbReference>
<keyword evidence="6" id="KW-0808">Transferase</keyword>
<dbReference type="SMART" id="SM00647">
    <property type="entry name" value="IBR"/>
    <property type="match status" value="2"/>
</dbReference>
<dbReference type="Gene3D" id="1.20.120.1750">
    <property type="match status" value="1"/>
</dbReference>
<comment type="cofactor">
    <cofactor evidence="2">
        <name>Zn(2+)</name>
        <dbReference type="ChEBI" id="CHEBI:29105"/>
    </cofactor>
</comment>
<evidence type="ECO:0000256" key="7">
    <source>
        <dbReference type="ARBA" id="ARBA00022723"/>
    </source>
</evidence>
<protein>
    <recommendedName>
        <fullName evidence="5">RBR-type E3 ubiquitin transferase</fullName>
        <ecNumber evidence="5">2.3.2.31</ecNumber>
    </recommendedName>
</protein>
<evidence type="ECO:0000256" key="3">
    <source>
        <dbReference type="ARBA" id="ARBA00003976"/>
    </source>
</evidence>
<dbReference type="InterPro" id="IPR001841">
    <property type="entry name" value="Znf_RING"/>
</dbReference>
<reference evidence="15" key="1">
    <citation type="submission" date="2023-02" db="EMBL/GenBank/DDBJ databases">
        <title>Genome of toxic invasive species Heracleum sosnowskyi carries increased number of genes despite the absence of recent whole-genome duplications.</title>
        <authorList>
            <person name="Schelkunov M."/>
            <person name="Shtratnikova V."/>
            <person name="Makarenko M."/>
            <person name="Klepikova A."/>
            <person name="Omelchenko D."/>
            <person name="Novikova G."/>
            <person name="Obukhova E."/>
            <person name="Bogdanov V."/>
            <person name="Penin A."/>
            <person name="Logacheva M."/>
        </authorList>
    </citation>
    <scope>NUCLEOTIDE SEQUENCE</scope>
    <source>
        <strain evidence="15">Hsosn_3</strain>
        <tissue evidence="15">Leaf</tissue>
    </source>
</reference>
<dbReference type="EMBL" id="JAUIZM010000006">
    <property type="protein sequence ID" value="KAK1379360.1"/>
    <property type="molecule type" value="Genomic_DNA"/>
</dbReference>
<dbReference type="GO" id="GO:0008270">
    <property type="term" value="F:zinc ion binding"/>
    <property type="evidence" value="ECO:0007669"/>
    <property type="project" value="UniProtKB-KW"/>
</dbReference>
<keyword evidence="8" id="KW-0677">Repeat</keyword>
<dbReference type="InterPro" id="IPR018957">
    <property type="entry name" value="Znf_C3HC4_RING-type"/>
</dbReference>
<feature type="domain" description="RING-type" evidence="13">
    <location>
        <begin position="66"/>
        <end position="112"/>
    </location>
</feature>
<evidence type="ECO:0000256" key="5">
    <source>
        <dbReference type="ARBA" id="ARBA00012251"/>
    </source>
</evidence>
<evidence type="ECO:0000256" key="6">
    <source>
        <dbReference type="ARBA" id="ARBA00022679"/>
    </source>
</evidence>
<dbReference type="Pfam" id="PF01485">
    <property type="entry name" value="IBR"/>
    <property type="match status" value="2"/>
</dbReference>
<dbReference type="InterPro" id="IPR002867">
    <property type="entry name" value="IBR_dom"/>
</dbReference>
<evidence type="ECO:0000259" key="13">
    <source>
        <dbReference type="PROSITE" id="PS50089"/>
    </source>
</evidence>
<comment type="catalytic activity">
    <reaction evidence="1">
        <text>[E2 ubiquitin-conjugating enzyme]-S-ubiquitinyl-L-cysteine + [acceptor protein]-L-lysine = [E2 ubiquitin-conjugating enzyme]-L-cysteine + [acceptor protein]-N(6)-ubiquitinyl-L-lysine.</text>
        <dbReference type="EC" id="2.3.2.31"/>
    </reaction>
</comment>
<name>A0AAD8I8F8_9APIA</name>
<evidence type="ECO:0000256" key="1">
    <source>
        <dbReference type="ARBA" id="ARBA00001798"/>
    </source>
</evidence>
<evidence type="ECO:0000256" key="4">
    <source>
        <dbReference type="ARBA" id="ARBA00005884"/>
    </source>
</evidence>
<evidence type="ECO:0000256" key="9">
    <source>
        <dbReference type="ARBA" id="ARBA00022771"/>
    </source>
</evidence>
<reference evidence="15" key="2">
    <citation type="submission" date="2023-05" db="EMBL/GenBank/DDBJ databases">
        <authorList>
            <person name="Schelkunov M.I."/>
        </authorList>
    </citation>
    <scope>NUCLEOTIDE SEQUENCE</scope>
    <source>
        <strain evidence="15">Hsosn_3</strain>
        <tissue evidence="15">Leaf</tissue>
    </source>
</reference>
<keyword evidence="16" id="KW-1185">Reference proteome</keyword>
<dbReference type="Gene3D" id="3.30.40.10">
    <property type="entry name" value="Zinc/RING finger domain, C3HC4 (zinc finger)"/>
    <property type="match status" value="1"/>
</dbReference>
<sequence length="305" mass="34866">MGNSQKKLEVNMANFEQVNPKNTEQVATESGSSEAFTCEICNFEQVNPENTEQVATESGRSEAFTCEICIEPMSSAKKFRVNDNCMHPFCNDCFAKYIQGKVEDSVAIIKCPALDCELLLDPLLCRTIISVELFTKWCDCLCDSSLLLYERCYCPYQDCSALIINECGGSVSKTKCLNCKRLFCYTCEVPWHAGYWCSESQQRRDASDVSFGELVEKFKWTRCPHCGQAVERRDGCRMVTCRCRTIFCHKCGKEYHFGPCDKPGSIASGYWCFEFRQGNYANDVRFEELVEKFKWTRCPNCGHLQ</sequence>
<comment type="caution">
    <text evidence="15">The sequence shown here is derived from an EMBL/GenBank/DDBJ whole genome shotgun (WGS) entry which is preliminary data.</text>
</comment>
<keyword evidence="10" id="KW-0833">Ubl conjugation pathway</keyword>
<evidence type="ECO:0000256" key="11">
    <source>
        <dbReference type="ARBA" id="ARBA00022833"/>
    </source>
</evidence>
<keyword evidence="11" id="KW-0862">Zinc</keyword>
<dbReference type="InterPro" id="IPR031127">
    <property type="entry name" value="E3_UB_ligase_RBR"/>
</dbReference>
<proteinExistence type="inferred from homology"/>